<dbReference type="EMBL" id="OY731401">
    <property type="protein sequence ID" value="CAJ1948278.1"/>
    <property type="molecule type" value="Genomic_DNA"/>
</dbReference>
<evidence type="ECO:0000313" key="2">
    <source>
        <dbReference type="Proteomes" id="UP001189624"/>
    </source>
</evidence>
<dbReference type="Gramene" id="rna-AYBTSS11_LOCUS13105">
    <property type="protein sequence ID" value="CAJ1948278.1"/>
    <property type="gene ID" value="gene-AYBTSS11_LOCUS13105"/>
</dbReference>
<proteinExistence type="predicted"/>
<keyword evidence="2" id="KW-1185">Reference proteome</keyword>
<gene>
    <name evidence="1" type="ORF">AYBTSS11_LOCUS13105</name>
</gene>
<evidence type="ECO:0000313" key="1">
    <source>
        <dbReference type="EMBL" id="CAJ1948278.1"/>
    </source>
</evidence>
<feature type="non-terminal residue" evidence="1">
    <location>
        <position position="130"/>
    </location>
</feature>
<reference evidence="1" key="1">
    <citation type="submission" date="2023-10" db="EMBL/GenBank/DDBJ databases">
        <authorList>
            <person name="Domelevo Entfellner J.-B."/>
        </authorList>
    </citation>
    <scope>NUCLEOTIDE SEQUENCE</scope>
</reference>
<name>A0AA86SG95_9FABA</name>
<dbReference type="Proteomes" id="UP001189624">
    <property type="component" value="Chromosome 4"/>
</dbReference>
<organism evidence="1 2">
    <name type="scientific">Sphenostylis stenocarpa</name>
    <dbReference type="NCBI Taxonomy" id="92480"/>
    <lineage>
        <taxon>Eukaryota</taxon>
        <taxon>Viridiplantae</taxon>
        <taxon>Streptophyta</taxon>
        <taxon>Embryophyta</taxon>
        <taxon>Tracheophyta</taxon>
        <taxon>Spermatophyta</taxon>
        <taxon>Magnoliopsida</taxon>
        <taxon>eudicotyledons</taxon>
        <taxon>Gunneridae</taxon>
        <taxon>Pentapetalae</taxon>
        <taxon>rosids</taxon>
        <taxon>fabids</taxon>
        <taxon>Fabales</taxon>
        <taxon>Fabaceae</taxon>
        <taxon>Papilionoideae</taxon>
        <taxon>50 kb inversion clade</taxon>
        <taxon>NPAAA clade</taxon>
        <taxon>indigoferoid/millettioid clade</taxon>
        <taxon>Phaseoleae</taxon>
        <taxon>Sphenostylis</taxon>
    </lineage>
</organism>
<accession>A0AA86SG95</accession>
<sequence>GEEKPSLGYVYEGMQRAKNVIKEMYHKKPSYDLIDYECIDQVEFWVAKEEVHGELDIDELENDLYHFNGFLICIIPVMKNIESSVFHYEYIDQVEFWVAEEEVHGELDIDELENDMYHFNGFPIYIILSN</sequence>
<protein>
    <submittedName>
        <fullName evidence="1">Uncharacterized protein</fullName>
    </submittedName>
</protein>
<feature type="non-terminal residue" evidence="1">
    <location>
        <position position="1"/>
    </location>
</feature>
<dbReference type="AlphaFoldDB" id="A0AA86SG95"/>